<dbReference type="KEGG" id="gaw:V144x_51400"/>
<dbReference type="AlphaFoldDB" id="A0A517W306"/>
<dbReference type="EMBL" id="CP037920">
    <property type="protein sequence ID" value="QDT99628.1"/>
    <property type="molecule type" value="Genomic_DNA"/>
</dbReference>
<feature type="transmembrane region" description="Helical" evidence="1">
    <location>
        <begin position="28"/>
        <end position="48"/>
    </location>
</feature>
<keyword evidence="1" id="KW-0472">Membrane</keyword>
<sequence>MFPVERIEWAKNMNRDERHLKLLSKIQIVYGIANLFVSYYFYEALFILVHEYRKMLEQSRPELEVALLLGFGFVLLLIGIAILFCIILTGQSLAQHQNYTFCLIVAAAECFIFPIGTFIGIWTIWVLRRNSVKALFATPQVESGVG</sequence>
<keyword evidence="1" id="KW-1133">Transmembrane helix</keyword>
<evidence type="ECO:0000313" key="3">
    <source>
        <dbReference type="Proteomes" id="UP000318704"/>
    </source>
</evidence>
<organism evidence="2 3">
    <name type="scientific">Gimesia aquarii</name>
    <dbReference type="NCBI Taxonomy" id="2527964"/>
    <lineage>
        <taxon>Bacteria</taxon>
        <taxon>Pseudomonadati</taxon>
        <taxon>Planctomycetota</taxon>
        <taxon>Planctomycetia</taxon>
        <taxon>Planctomycetales</taxon>
        <taxon>Planctomycetaceae</taxon>
        <taxon>Gimesia</taxon>
    </lineage>
</organism>
<feature type="transmembrane region" description="Helical" evidence="1">
    <location>
        <begin position="68"/>
        <end position="89"/>
    </location>
</feature>
<accession>A0A517W306</accession>
<reference evidence="2 3" key="1">
    <citation type="submission" date="2019-03" db="EMBL/GenBank/DDBJ databases">
        <title>Deep-cultivation of Planctomycetes and their phenomic and genomic characterization uncovers novel biology.</title>
        <authorList>
            <person name="Wiegand S."/>
            <person name="Jogler M."/>
            <person name="Boedeker C."/>
            <person name="Pinto D."/>
            <person name="Vollmers J."/>
            <person name="Rivas-Marin E."/>
            <person name="Kohn T."/>
            <person name="Peeters S.H."/>
            <person name="Heuer A."/>
            <person name="Rast P."/>
            <person name="Oberbeckmann S."/>
            <person name="Bunk B."/>
            <person name="Jeske O."/>
            <person name="Meyerdierks A."/>
            <person name="Storesund J.E."/>
            <person name="Kallscheuer N."/>
            <person name="Luecker S."/>
            <person name="Lage O.M."/>
            <person name="Pohl T."/>
            <person name="Merkel B.J."/>
            <person name="Hornburger P."/>
            <person name="Mueller R.-W."/>
            <person name="Bruemmer F."/>
            <person name="Labrenz M."/>
            <person name="Spormann A.M."/>
            <person name="Op den Camp H."/>
            <person name="Overmann J."/>
            <person name="Amann R."/>
            <person name="Jetten M.S.M."/>
            <person name="Mascher T."/>
            <person name="Medema M.H."/>
            <person name="Devos D.P."/>
            <person name="Kaster A.-K."/>
            <person name="Ovreas L."/>
            <person name="Rohde M."/>
            <person name="Galperin M.Y."/>
            <person name="Jogler C."/>
        </authorList>
    </citation>
    <scope>NUCLEOTIDE SEQUENCE [LARGE SCALE GENOMIC DNA]</scope>
    <source>
        <strain evidence="2 3">V144</strain>
    </source>
</reference>
<dbReference type="Proteomes" id="UP000318704">
    <property type="component" value="Chromosome"/>
</dbReference>
<protein>
    <submittedName>
        <fullName evidence="2">Uncharacterized protein</fullName>
    </submittedName>
</protein>
<evidence type="ECO:0000256" key="1">
    <source>
        <dbReference type="SAM" id="Phobius"/>
    </source>
</evidence>
<evidence type="ECO:0000313" key="2">
    <source>
        <dbReference type="EMBL" id="QDT99628.1"/>
    </source>
</evidence>
<feature type="transmembrane region" description="Helical" evidence="1">
    <location>
        <begin position="101"/>
        <end position="125"/>
    </location>
</feature>
<name>A0A517W306_9PLAN</name>
<proteinExistence type="predicted"/>
<keyword evidence="1" id="KW-0812">Transmembrane</keyword>
<gene>
    <name evidence="2" type="ORF">V144x_51400</name>
</gene>